<dbReference type="AlphaFoldDB" id="U7QBI3"/>
<evidence type="ECO:0000313" key="2">
    <source>
        <dbReference type="Proteomes" id="UP000017127"/>
    </source>
</evidence>
<reference evidence="1 2" key="1">
    <citation type="journal article" date="2013" name="Front. Microbiol.">
        <title>Comparative genomic analyses of the cyanobacterium, Lyngbya aestuarii BL J, a powerful hydrogen producer.</title>
        <authorList>
            <person name="Kothari A."/>
            <person name="Vaughn M."/>
            <person name="Garcia-Pichel F."/>
        </authorList>
    </citation>
    <scope>NUCLEOTIDE SEQUENCE [LARGE SCALE GENOMIC DNA]</scope>
    <source>
        <strain evidence="1 2">BL J</strain>
    </source>
</reference>
<protein>
    <submittedName>
        <fullName evidence="1">Uncharacterized protein</fullName>
    </submittedName>
</protein>
<gene>
    <name evidence="1" type="ORF">M595_5504</name>
</gene>
<sequence>MESQGLNLGFFPLSPTLGDNGFHGEKYLAYESGCHKNLHLLNFSPPLRVS</sequence>
<organism evidence="1 2">
    <name type="scientific">Lyngbya aestuarii BL J</name>
    <dbReference type="NCBI Taxonomy" id="1348334"/>
    <lineage>
        <taxon>Bacteria</taxon>
        <taxon>Bacillati</taxon>
        <taxon>Cyanobacteriota</taxon>
        <taxon>Cyanophyceae</taxon>
        <taxon>Oscillatoriophycideae</taxon>
        <taxon>Oscillatoriales</taxon>
        <taxon>Microcoleaceae</taxon>
        <taxon>Lyngbya</taxon>
    </lineage>
</organism>
<name>U7QBI3_9CYAN</name>
<dbReference type="Proteomes" id="UP000017127">
    <property type="component" value="Unassembled WGS sequence"/>
</dbReference>
<comment type="caution">
    <text evidence="1">The sequence shown here is derived from an EMBL/GenBank/DDBJ whole genome shotgun (WGS) entry which is preliminary data.</text>
</comment>
<accession>U7QBI3</accession>
<evidence type="ECO:0000313" key="1">
    <source>
        <dbReference type="EMBL" id="ERT04552.1"/>
    </source>
</evidence>
<dbReference type="EMBL" id="AUZM01000091">
    <property type="protein sequence ID" value="ERT04552.1"/>
    <property type="molecule type" value="Genomic_DNA"/>
</dbReference>
<keyword evidence="2" id="KW-1185">Reference proteome</keyword>
<proteinExistence type="predicted"/>